<keyword evidence="1" id="KW-0145">Chemotaxis</keyword>
<protein>
    <submittedName>
        <fullName evidence="4">CheC inhibitor of MCP methylation</fullName>
    </submittedName>
</protein>
<evidence type="ECO:0000313" key="4">
    <source>
        <dbReference type="EMBL" id="TDQ42526.1"/>
    </source>
</evidence>
<keyword evidence="5" id="KW-1185">Reference proteome</keyword>
<evidence type="ECO:0000256" key="1">
    <source>
        <dbReference type="ARBA" id="ARBA00022500"/>
    </source>
</evidence>
<dbReference type="AlphaFoldDB" id="A0A4R6U9M1"/>
<dbReference type="OrthoDB" id="274823at2"/>
<dbReference type="Pfam" id="PF04509">
    <property type="entry name" value="CheC"/>
    <property type="match status" value="1"/>
</dbReference>
<feature type="domain" description="CheC-like protein" evidence="3">
    <location>
        <begin position="6"/>
        <end position="31"/>
    </location>
</feature>
<evidence type="ECO:0000313" key="5">
    <source>
        <dbReference type="Proteomes" id="UP000295510"/>
    </source>
</evidence>
<dbReference type="EMBL" id="SNYL01000009">
    <property type="protein sequence ID" value="TDQ42526.1"/>
    <property type="molecule type" value="Genomic_DNA"/>
</dbReference>
<dbReference type="PANTHER" id="PTHR43693">
    <property type="entry name" value="PROTEIN PHOSPHATASE CHEZ"/>
    <property type="match status" value="1"/>
</dbReference>
<evidence type="ECO:0000256" key="2">
    <source>
        <dbReference type="ARBA" id="ARBA00022801"/>
    </source>
</evidence>
<dbReference type="Proteomes" id="UP000295510">
    <property type="component" value="Unassembled WGS sequence"/>
</dbReference>
<keyword evidence="2" id="KW-0378">Hydrolase</keyword>
<sequence length="205" mass="22060">MKLSPLELDALTELFNMGVGQAADALSQLAGEPVLLSIPEVRLLPKAEVIRQLARGDDKRVSAVRQGFHGDIVTDAILMFPAEQSLQLVQIMVGEQVPLEHLGEMEQEALAEIGNILLNSVVASVADSLGLALDGSLPEVELGVVSDVLLAEQDVDEPLLSLQVRFDIATRSIHGYLAFLLDMRSTGMLEERVADFIRRLPGGGA</sequence>
<evidence type="ECO:0000259" key="3">
    <source>
        <dbReference type="Pfam" id="PF04509"/>
    </source>
</evidence>
<gene>
    <name evidence="4" type="ORF">DFR43_10996</name>
</gene>
<dbReference type="SUPFAM" id="SSF103039">
    <property type="entry name" value="CheC-like"/>
    <property type="match status" value="1"/>
</dbReference>
<organism evidence="4 5">
    <name type="scientific">Tepidicella xavieri</name>
    <dbReference type="NCBI Taxonomy" id="360241"/>
    <lineage>
        <taxon>Bacteria</taxon>
        <taxon>Pseudomonadati</taxon>
        <taxon>Pseudomonadota</taxon>
        <taxon>Betaproteobacteria</taxon>
        <taxon>Burkholderiales</taxon>
        <taxon>Tepidicella</taxon>
    </lineage>
</organism>
<dbReference type="GO" id="GO:0006935">
    <property type="term" value="P:chemotaxis"/>
    <property type="evidence" value="ECO:0007669"/>
    <property type="project" value="UniProtKB-KW"/>
</dbReference>
<dbReference type="InterPro" id="IPR050992">
    <property type="entry name" value="CheZ_family_phosphatases"/>
</dbReference>
<dbReference type="Gene3D" id="3.40.1550.10">
    <property type="entry name" value="CheC-like"/>
    <property type="match status" value="1"/>
</dbReference>
<dbReference type="InterPro" id="IPR007597">
    <property type="entry name" value="CheC"/>
</dbReference>
<dbReference type="GO" id="GO:0016787">
    <property type="term" value="F:hydrolase activity"/>
    <property type="evidence" value="ECO:0007669"/>
    <property type="project" value="UniProtKB-KW"/>
</dbReference>
<proteinExistence type="predicted"/>
<reference evidence="4 5" key="1">
    <citation type="submission" date="2019-03" db="EMBL/GenBank/DDBJ databases">
        <title>Genomic Encyclopedia of Type Strains, Phase IV (KMG-IV): sequencing the most valuable type-strain genomes for metagenomic binning, comparative biology and taxonomic classification.</title>
        <authorList>
            <person name="Goeker M."/>
        </authorList>
    </citation>
    <scope>NUCLEOTIDE SEQUENCE [LARGE SCALE GENOMIC DNA]</scope>
    <source>
        <strain evidence="4 5">DSM 19605</strain>
    </source>
</reference>
<dbReference type="PANTHER" id="PTHR43693:SF1">
    <property type="entry name" value="PROTEIN PHOSPHATASE CHEZ"/>
    <property type="match status" value="1"/>
</dbReference>
<dbReference type="CDD" id="cd17910">
    <property type="entry name" value="CheC_ClassII"/>
    <property type="match status" value="1"/>
</dbReference>
<dbReference type="InterPro" id="IPR028976">
    <property type="entry name" value="CheC-like_sf"/>
</dbReference>
<accession>A0A4R6U9M1</accession>
<comment type="caution">
    <text evidence="4">The sequence shown here is derived from an EMBL/GenBank/DDBJ whole genome shotgun (WGS) entry which is preliminary data.</text>
</comment>
<dbReference type="RefSeq" id="WP_133597808.1">
    <property type="nucleotide sequence ID" value="NZ_SNYL01000009.1"/>
</dbReference>
<name>A0A4R6U9M1_9BURK</name>